<dbReference type="Proteomes" id="UP001235720">
    <property type="component" value="Unassembled WGS sequence"/>
</dbReference>
<organism evidence="1 2">
    <name type="scientific">Curtobacterium subtropicum</name>
    <dbReference type="NCBI Taxonomy" id="3055138"/>
    <lineage>
        <taxon>Bacteria</taxon>
        <taxon>Bacillati</taxon>
        <taxon>Actinomycetota</taxon>
        <taxon>Actinomycetes</taxon>
        <taxon>Micrococcales</taxon>
        <taxon>Microbacteriaceae</taxon>
        <taxon>Curtobacterium</taxon>
    </lineage>
</organism>
<dbReference type="Gene3D" id="2.40.400.10">
    <property type="entry name" value="Acetoacetate decarboxylase-like"/>
    <property type="match status" value="1"/>
</dbReference>
<keyword evidence="2" id="KW-1185">Reference proteome</keyword>
<dbReference type="EMBL" id="JAUCMM010000003">
    <property type="protein sequence ID" value="MDM7888041.1"/>
    <property type="molecule type" value="Genomic_DNA"/>
</dbReference>
<dbReference type="PANTHER" id="PTHR39186:SF1">
    <property type="entry name" value="DUF2071 DOMAIN-CONTAINING PROTEIN"/>
    <property type="match status" value="1"/>
</dbReference>
<dbReference type="SUPFAM" id="SSF160104">
    <property type="entry name" value="Acetoacetate decarboxylase-like"/>
    <property type="match status" value="1"/>
</dbReference>
<evidence type="ECO:0000313" key="1">
    <source>
        <dbReference type="EMBL" id="MDM7888041.1"/>
    </source>
</evidence>
<dbReference type="Pfam" id="PF09844">
    <property type="entry name" value="DUF2071"/>
    <property type="match status" value="1"/>
</dbReference>
<dbReference type="InterPro" id="IPR018644">
    <property type="entry name" value="DUF2071"/>
</dbReference>
<evidence type="ECO:0000313" key="2">
    <source>
        <dbReference type="Proteomes" id="UP001235720"/>
    </source>
</evidence>
<name>A0ABT7TEN4_9MICO</name>
<gene>
    <name evidence="1" type="ORF">QUG98_06195</name>
</gene>
<dbReference type="PANTHER" id="PTHR39186">
    <property type="entry name" value="DUF2071 FAMILY PROTEIN"/>
    <property type="match status" value="1"/>
</dbReference>
<dbReference type="InterPro" id="IPR023375">
    <property type="entry name" value="ADC_dom_sf"/>
</dbReference>
<comment type="caution">
    <text evidence="1">The sequence shown here is derived from an EMBL/GenBank/DDBJ whole genome shotgun (WGS) entry which is preliminary data.</text>
</comment>
<sequence length="260" mass="28141">MTAGTRGGGGAGLPAVSPEAPPLRGTPWIAQDWLDVVFVHWRVDVSAVAPLLPAGASPDTMAPDGTDDGTTTWVGLIGFRFTETRFPPLGRLGRAGRIGDFVEVNVRVYTRDDQGRRGVAFLSLDAGKLLPTLGARVATGLPYWWAHAAIRKSDGRVGYAMRRHGTHLRSAFDVRVGDVVAEPTPLETFLTARWGMHVRRVGATRYWPNEHESWPLHRASLVSLRDDLVAAAGLPFGLSGLEPDSVLYSPGVTTRFGRGR</sequence>
<reference evidence="1 2" key="1">
    <citation type="submission" date="2023-06" db="EMBL/GenBank/DDBJ databases">
        <authorList>
            <person name="Feng G."/>
            <person name="Li J."/>
            <person name="Zhu H."/>
        </authorList>
    </citation>
    <scope>NUCLEOTIDE SEQUENCE [LARGE SCALE GENOMIC DNA]</scope>
    <source>
        <strain evidence="1 2">RHCJP20</strain>
    </source>
</reference>
<protein>
    <submittedName>
        <fullName evidence="1">DUF2071 domain-containing protein</fullName>
    </submittedName>
</protein>
<proteinExistence type="predicted"/>
<accession>A0ABT7TEN4</accession>
<dbReference type="RefSeq" id="WP_289469740.1">
    <property type="nucleotide sequence ID" value="NZ_JAUCMM010000003.1"/>
</dbReference>